<feature type="signal peptide" evidence="11">
    <location>
        <begin position="1"/>
        <end position="24"/>
    </location>
</feature>
<dbReference type="Gene3D" id="3.40.710.10">
    <property type="entry name" value="DD-peptidase/beta-lactamase superfamily"/>
    <property type="match status" value="1"/>
</dbReference>
<proteinExistence type="inferred from homology"/>
<feature type="active site" description="Acyl-ester intermediate" evidence="7">
    <location>
        <position position="62"/>
    </location>
</feature>
<keyword evidence="10" id="KW-1133">Transmembrane helix</keyword>
<evidence type="ECO:0000256" key="11">
    <source>
        <dbReference type="SAM" id="SignalP"/>
    </source>
</evidence>
<dbReference type="GO" id="GO:0071555">
    <property type="term" value="P:cell wall organization"/>
    <property type="evidence" value="ECO:0007669"/>
    <property type="project" value="UniProtKB-KW"/>
</dbReference>
<keyword evidence="13" id="KW-0645">Protease</keyword>
<protein>
    <submittedName>
        <fullName evidence="13">D-alanyl-D-alanine carboxypeptidase</fullName>
    </submittedName>
</protein>
<evidence type="ECO:0000256" key="5">
    <source>
        <dbReference type="ARBA" id="ARBA00022984"/>
    </source>
</evidence>
<dbReference type="Pfam" id="PF00768">
    <property type="entry name" value="Peptidase_S11"/>
    <property type="match status" value="1"/>
</dbReference>
<dbReference type="PANTHER" id="PTHR21581:SF33">
    <property type="entry name" value="D-ALANYL-D-ALANINE CARBOXYPEPTIDASE DACB"/>
    <property type="match status" value="1"/>
</dbReference>
<dbReference type="GO" id="GO:0009002">
    <property type="term" value="F:serine-type D-Ala-D-Ala carboxypeptidase activity"/>
    <property type="evidence" value="ECO:0007669"/>
    <property type="project" value="InterPro"/>
</dbReference>
<dbReference type="SUPFAM" id="SSF56601">
    <property type="entry name" value="beta-lactamase/transpeptidase-like"/>
    <property type="match status" value="1"/>
</dbReference>
<keyword evidence="5" id="KW-0573">Peptidoglycan synthesis</keyword>
<organism evidence="13 14">
    <name type="scientific">Salinibacillus kushneri</name>
    <dbReference type="NCBI Taxonomy" id="237682"/>
    <lineage>
        <taxon>Bacteria</taxon>
        <taxon>Bacillati</taxon>
        <taxon>Bacillota</taxon>
        <taxon>Bacilli</taxon>
        <taxon>Bacillales</taxon>
        <taxon>Bacillaceae</taxon>
        <taxon>Salinibacillus</taxon>
    </lineage>
</organism>
<dbReference type="GO" id="GO:0006508">
    <property type="term" value="P:proteolysis"/>
    <property type="evidence" value="ECO:0007669"/>
    <property type="project" value="InterPro"/>
</dbReference>
<dbReference type="InterPro" id="IPR018044">
    <property type="entry name" value="Peptidase_S11"/>
</dbReference>
<accession>A0A1I0ASN5</accession>
<evidence type="ECO:0000256" key="8">
    <source>
        <dbReference type="PIRSR" id="PIRSR618044-2"/>
    </source>
</evidence>
<comment type="similarity">
    <text evidence="1 9">Belongs to the peptidase S11 family.</text>
</comment>
<dbReference type="PANTHER" id="PTHR21581">
    <property type="entry name" value="D-ALANYL-D-ALANINE CARBOXYPEPTIDASE"/>
    <property type="match status" value="1"/>
</dbReference>
<dbReference type="InterPro" id="IPR001967">
    <property type="entry name" value="Peptidase_S11_N"/>
</dbReference>
<evidence type="ECO:0000256" key="7">
    <source>
        <dbReference type="PIRSR" id="PIRSR618044-1"/>
    </source>
</evidence>
<keyword evidence="13" id="KW-0121">Carboxypeptidase</keyword>
<evidence type="ECO:0000313" key="13">
    <source>
        <dbReference type="EMBL" id="SES96780.1"/>
    </source>
</evidence>
<dbReference type="AlphaFoldDB" id="A0A1I0ASN5"/>
<keyword evidence="14" id="KW-1185">Reference proteome</keyword>
<feature type="active site" evidence="7">
    <location>
        <position position="117"/>
    </location>
</feature>
<dbReference type="STRING" id="237682.SAMN05421676_102235"/>
<evidence type="ECO:0000256" key="2">
    <source>
        <dbReference type="ARBA" id="ARBA00022729"/>
    </source>
</evidence>
<dbReference type="RefSeq" id="WP_177167163.1">
    <property type="nucleotide sequence ID" value="NZ_FOHJ01000002.1"/>
</dbReference>
<feature type="binding site" evidence="8">
    <location>
        <position position="226"/>
    </location>
    <ligand>
        <name>substrate</name>
    </ligand>
</feature>
<evidence type="ECO:0000256" key="9">
    <source>
        <dbReference type="RuleBase" id="RU004016"/>
    </source>
</evidence>
<keyword evidence="10" id="KW-0812">Transmembrane</keyword>
<evidence type="ECO:0000256" key="10">
    <source>
        <dbReference type="SAM" id="Phobius"/>
    </source>
</evidence>
<dbReference type="GO" id="GO:0008360">
    <property type="term" value="P:regulation of cell shape"/>
    <property type="evidence" value="ECO:0007669"/>
    <property type="project" value="UniProtKB-KW"/>
</dbReference>
<feature type="chain" id="PRO_5011577285" evidence="11">
    <location>
        <begin position="25"/>
        <end position="395"/>
    </location>
</feature>
<gene>
    <name evidence="13" type="ORF">SAMN05421676_102235</name>
</gene>
<dbReference type="InterPro" id="IPR012338">
    <property type="entry name" value="Beta-lactam/transpept-like"/>
</dbReference>
<keyword evidence="2 11" id="KW-0732">Signal</keyword>
<sequence length="395" mass="43967">MAKYLFIATLLLTMNTLFIPTVFAETNPKAPQLASQSAIMIDADNGSVLYEKNSTTSMYPASLTKIATAIYAIENGDLDDTVTVSENAVDTVGTTVFLESGEKVTLKKLIQGLLINSGNDAGNAIAEYLSGSVEQFAKDINEYLKHEIGVEQTHFENPHGLFNPDHTTTAKDLAHITSYAVQNEEFRNIFGTVEMKWHGKSWDTTLISHHKMLKGEFPFDNVIGGKTGYVDQSGHTLATLANRGNLNLIVITMNGQTQNKAYQDTANLLNYGFDHFETSSLQGGEVVEIQNQAYKIPEDLKYTHVKDQISITKQLTKQGKLEIYKQNGERINSYHLMKIHHDDGSSQMEAAKNSNSQLNLGFYLSSILTGIVMIGIIGFVFRKIRIRRKSYKSFM</sequence>
<feature type="active site" description="Proton acceptor" evidence="7">
    <location>
        <position position="65"/>
    </location>
</feature>
<evidence type="ECO:0000259" key="12">
    <source>
        <dbReference type="Pfam" id="PF00768"/>
    </source>
</evidence>
<feature type="transmembrane region" description="Helical" evidence="10">
    <location>
        <begin position="360"/>
        <end position="381"/>
    </location>
</feature>
<feature type="domain" description="Peptidase S11 D-alanyl-D-alanine carboxypeptidase A N-terminal" evidence="12">
    <location>
        <begin position="26"/>
        <end position="256"/>
    </location>
</feature>
<dbReference type="GO" id="GO:0009252">
    <property type="term" value="P:peptidoglycan biosynthetic process"/>
    <property type="evidence" value="ECO:0007669"/>
    <property type="project" value="UniProtKB-KW"/>
</dbReference>
<evidence type="ECO:0000313" key="14">
    <source>
        <dbReference type="Proteomes" id="UP000199095"/>
    </source>
</evidence>
<keyword evidence="10" id="KW-0472">Membrane</keyword>
<evidence type="ECO:0000256" key="1">
    <source>
        <dbReference type="ARBA" id="ARBA00007164"/>
    </source>
</evidence>
<evidence type="ECO:0000256" key="4">
    <source>
        <dbReference type="ARBA" id="ARBA00022960"/>
    </source>
</evidence>
<keyword evidence="3" id="KW-0378">Hydrolase</keyword>
<name>A0A1I0ASN5_9BACI</name>
<keyword evidence="6" id="KW-0961">Cell wall biogenesis/degradation</keyword>
<reference evidence="14" key="1">
    <citation type="submission" date="2016-10" db="EMBL/GenBank/DDBJ databases">
        <authorList>
            <person name="Varghese N."/>
            <person name="Submissions S."/>
        </authorList>
    </citation>
    <scope>NUCLEOTIDE SEQUENCE [LARGE SCALE GENOMIC DNA]</scope>
    <source>
        <strain evidence="14">CGMCC 1.3566</strain>
    </source>
</reference>
<evidence type="ECO:0000256" key="3">
    <source>
        <dbReference type="ARBA" id="ARBA00022801"/>
    </source>
</evidence>
<dbReference type="EMBL" id="FOHJ01000002">
    <property type="protein sequence ID" value="SES96780.1"/>
    <property type="molecule type" value="Genomic_DNA"/>
</dbReference>
<keyword evidence="4" id="KW-0133">Cell shape</keyword>
<dbReference type="PRINTS" id="PR00725">
    <property type="entry name" value="DADACBPTASE1"/>
</dbReference>
<evidence type="ECO:0000256" key="6">
    <source>
        <dbReference type="ARBA" id="ARBA00023316"/>
    </source>
</evidence>
<dbReference type="Proteomes" id="UP000199095">
    <property type="component" value="Unassembled WGS sequence"/>
</dbReference>